<dbReference type="PANTHER" id="PTHR48471:SF1">
    <property type="entry name" value="DDE TNP4 DOMAIN-CONTAINING PROTEIN"/>
    <property type="match status" value="1"/>
</dbReference>
<accession>W2N497</accession>
<evidence type="ECO:0008006" key="3">
    <source>
        <dbReference type="Google" id="ProtNLM"/>
    </source>
</evidence>
<feature type="transmembrane region" description="Helical" evidence="1">
    <location>
        <begin position="129"/>
        <end position="149"/>
    </location>
</feature>
<reference evidence="2" key="1">
    <citation type="submission" date="2013-11" db="EMBL/GenBank/DDBJ databases">
        <title>The Genome Sequence of Phytophthora parasitica IAC_01/95.</title>
        <authorList>
            <consortium name="The Broad Institute Genomics Platform"/>
            <person name="Russ C."/>
            <person name="Tyler B."/>
            <person name="Panabieres F."/>
            <person name="Shan W."/>
            <person name="Tripathy S."/>
            <person name="Grunwald N."/>
            <person name="Machado M."/>
            <person name="Johnson C.S."/>
            <person name="Arredondo F."/>
            <person name="Hong C."/>
            <person name="Coffey M."/>
            <person name="Young S.K."/>
            <person name="Zeng Q."/>
            <person name="Gargeya S."/>
            <person name="Fitzgerald M."/>
            <person name="Abouelleil A."/>
            <person name="Alvarado L."/>
            <person name="Chapman S.B."/>
            <person name="Gainer-Dewar J."/>
            <person name="Goldberg J."/>
            <person name="Griggs A."/>
            <person name="Gujja S."/>
            <person name="Hansen M."/>
            <person name="Howarth C."/>
            <person name="Imamovic A."/>
            <person name="Ireland A."/>
            <person name="Larimer J."/>
            <person name="McCowan C."/>
            <person name="Murphy C."/>
            <person name="Pearson M."/>
            <person name="Poon T.W."/>
            <person name="Priest M."/>
            <person name="Roberts A."/>
            <person name="Saif S."/>
            <person name="Shea T."/>
            <person name="Sykes S."/>
            <person name="Wortman J."/>
            <person name="Nusbaum C."/>
            <person name="Birren B."/>
        </authorList>
    </citation>
    <scope>NUCLEOTIDE SEQUENCE [LARGE SCALE GENOMIC DNA]</scope>
    <source>
        <strain evidence="2">IAC_01/95</strain>
    </source>
</reference>
<feature type="non-terminal residue" evidence="2">
    <location>
        <position position="1"/>
    </location>
</feature>
<organism evidence="2">
    <name type="scientific">Phytophthora nicotianae</name>
    <name type="common">Potato buckeye rot agent</name>
    <name type="synonym">Phytophthora parasitica</name>
    <dbReference type="NCBI Taxonomy" id="4792"/>
    <lineage>
        <taxon>Eukaryota</taxon>
        <taxon>Sar</taxon>
        <taxon>Stramenopiles</taxon>
        <taxon>Oomycota</taxon>
        <taxon>Peronosporomycetes</taxon>
        <taxon>Peronosporales</taxon>
        <taxon>Peronosporaceae</taxon>
        <taxon>Phytophthora</taxon>
    </lineage>
</organism>
<sequence>EPPRPDDQNAHYNGWLHQVFVTGTLCFGADGLIVWSKHNYPGSWNDGDTSLGFRDYSLVSTGISSLGRSDKHHHLLVTLLSLFSILSQPLLVSISCFFQFPFASGLLGYQFFTSHAVSFLAFNSITDETFIPVLTAASIFFFGASICFFT</sequence>
<dbReference type="Proteomes" id="UP000054532">
    <property type="component" value="Unassembled WGS sequence"/>
</dbReference>
<evidence type="ECO:0000256" key="1">
    <source>
        <dbReference type="SAM" id="Phobius"/>
    </source>
</evidence>
<dbReference type="EMBL" id="KI693590">
    <property type="protein sequence ID" value="ETM43401.1"/>
    <property type="molecule type" value="Genomic_DNA"/>
</dbReference>
<protein>
    <recommendedName>
        <fullName evidence="3">DDE Tnp4 domain-containing protein</fullName>
    </recommendedName>
</protein>
<feature type="transmembrane region" description="Helical" evidence="1">
    <location>
        <begin position="75"/>
        <end position="100"/>
    </location>
</feature>
<name>W2N497_PHYNI</name>
<proteinExistence type="predicted"/>
<gene>
    <name evidence="2" type="ORF">L914_11110</name>
</gene>
<keyword evidence="1" id="KW-0472">Membrane</keyword>
<dbReference type="AlphaFoldDB" id="W2N497"/>
<evidence type="ECO:0000313" key="2">
    <source>
        <dbReference type="EMBL" id="ETM43401.1"/>
    </source>
</evidence>
<keyword evidence="1" id="KW-1133">Transmembrane helix</keyword>
<feature type="transmembrane region" description="Helical" evidence="1">
    <location>
        <begin position="15"/>
        <end position="35"/>
    </location>
</feature>
<dbReference type="PANTHER" id="PTHR48471">
    <property type="entry name" value="DDE TNP4 DOMAIN-CONTAINING PROTEIN"/>
    <property type="match status" value="1"/>
</dbReference>
<keyword evidence="1" id="KW-0812">Transmembrane</keyword>